<reference evidence="3" key="1">
    <citation type="submission" date="2022-11" db="EMBL/GenBank/DDBJ databases">
        <title>Centuries of genome instability and evolution in soft-shell clam transmissible cancer (bioRxiv).</title>
        <authorList>
            <person name="Hart S.F.M."/>
            <person name="Yonemitsu M.A."/>
            <person name="Giersch R.M."/>
            <person name="Beal B.F."/>
            <person name="Arriagada G."/>
            <person name="Davis B.W."/>
            <person name="Ostrander E.A."/>
            <person name="Goff S.P."/>
            <person name="Metzger M.J."/>
        </authorList>
    </citation>
    <scope>NUCLEOTIDE SEQUENCE</scope>
    <source>
        <strain evidence="3">MELC-2E11</strain>
        <tissue evidence="3">Siphon/mantle</tissue>
    </source>
</reference>
<evidence type="ECO:0000256" key="2">
    <source>
        <dbReference type="SAM" id="SignalP"/>
    </source>
</evidence>
<name>A0ABY7G7Q1_MYAAR</name>
<feature type="non-terminal residue" evidence="3">
    <location>
        <position position="395"/>
    </location>
</feature>
<feature type="compositionally biased region" description="Low complexity" evidence="1">
    <location>
        <begin position="47"/>
        <end position="56"/>
    </location>
</feature>
<evidence type="ECO:0000313" key="4">
    <source>
        <dbReference type="Proteomes" id="UP001164746"/>
    </source>
</evidence>
<proteinExistence type="predicted"/>
<keyword evidence="4" id="KW-1185">Reference proteome</keyword>
<accession>A0ABY7G7Q1</accession>
<feature type="region of interest" description="Disordered" evidence="1">
    <location>
        <begin position="47"/>
        <end position="78"/>
    </location>
</feature>
<protein>
    <submittedName>
        <fullName evidence="3">Uncharacterized protein</fullName>
    </submittedName>
</protein>
<feature type="signal peptide" evidence="2">
    <location>
        <begin position="1"/>
        <end position="16"/>
    </location>
</feature>
<feature type="compositionally biased region" description="Gly residues" evidence="1">
    <location>
        <begin position="67"/>
        <end position="78"/>
    </location>
</feature>
<keyword evidence="2" id="KW-0732">Signal</keyword>
<gene>
    <name evidence="3" type="ORF">MAR_032987</name>
</gene>
<feature type="chain" id="PRO_5046289781" evidence="2">
    <location>
        <begin position="17"/>
        <end position="395"/>
    </location>
</feature>
<dbReference type="Proteomes" id="UP001164746">
    <property type="component" value="Chromosome 17"/>
</dbReference>
<evidence type="ECO:0000256" key="1">
    <source>
        <dbReference type="SAM" id="MobiDB-lite"/>
    </source>
</evidence>
<dbReference type="EMBL" id="CP111028">
    <property type="protein sequence ID" value="WAR30445.1"/>
    <property type="molecule type" value="Genomic_DNA"/>
</dbReference>
<evidence type="ECO:0000313" key="3">
    <source>
        <dbReference type="EMBL" id="WAR30445.1"/>
    </source>
</evidence>
<organism evidence="3 4">
    <name type="scientific">Mya arenaria</name>
    <name type="common">Soft-shell clam</name>
    <dbReference type="NCBI Taxonomy" id="6604"/>
    <lineage>
        <taxon>Eukaryota</taxon>
        <taxon>Metazoa</taxon>
        <taxon>Spiralia</taxon>
        <taxon>Lophotrochozoa</taxon>
        <taxon>Mollusca</taxon>
        <taxon>Bivalvia</taxon>
        <taxon>Autobranchia</taxon>
        <taxon>Heteroconchia</taxon>
        <taxon>Euheterodonta</taxon>
        <taxon>Imparidentia</taxon>
        <taxon>Neoheterodontei</taxon>
        <taxon>Myida</taxon>
        <taxon>Myoidea</taxon>
        <taxon>Myidae</taxon>
        <taxon>Mya</taxon>
    </lineage>
</organism>
<sequence>VACLVVQLLHVHGLNAFNLGSSSSSSSRSSPGGRISFSLSDLISVSSSRSNDISGSGETGIDDSGDGGDNGGDGGNGGQDHGPAHVGGDCSGCGSCYDPHAICVEFGCFNICVCEPGYTFIKNGAFQCGQCLPDPIECSCDDGDSCPCGDCEECVDGTCISGCTGCEVCVGGNECVELGHGDDCTLHPDGCCRDDLTCRNGICECEDENLLNDEDTDMCVLPCHGEPCIDECCSDDLTCRNGICECEDENLQYDEDKHMCLGDDLGEPCDYDDEPDPCTDKNNRTECFSDEDGNPVCICSYPYIEKDGDCVPPLQLGDVCGPKGDSNDCLRDVGIKCRSADCCGNANDNPDYPCNVKYCVCDTEWGFMLNATENGCVHSGDPVVPKEDCVDMVYE</sequence>